<sequence length="119" mass="12777">MGENNRDNEPAARARFKEFKLTHRMVQTAMLEFEVPCPTVSVASDSAEFVAFESDISKLTNFRAAEVSQKMGGNDDTGDDMPGGGAVKRCHPAENRRDSDIRGNTADGNVAGQTSAPNG</sequence>
<dbReference type="EMBL" id="JAAMPC010000008">
    <property type="protein sequence ID" value="KAG2299149.1"/>
    <property type="molecule type" value="Genomic_DNA"/>
</dbReference>
<evidence type="ECO:0000313" key="2">
    <source>
        <dbReference type="EMBL" id="KAG2299149.1"/>
    </source>
</evidence>
<reference evidence="2 3" key="1">
    <citation type="submission" date="2020-02" db="EMBL/GenBank/DDBJ databases">
        <authorList>
            <person name="Ma Q."/>
            <person name="Huang Y."/>
            <person name="Song X."/>
            <person name="Pei D."/>
        </authorList>
    </citation>
    <scope>NUCLEOTIDE SEQUENCE [LARGE SCALE GENOMIC DNA]</scope>
    <source>
        <strain evidence="2">Sxm20200214</strain>
        <tissue evidence="2">Leaf</tissue>
    </source>
</reference>
<gene>
    <name evidence="2" type="ORF">Bca52824_035621</name>
</gene>
<proteinExistence type="predicted"/>
<protein>
    <submittedName>
        <fullName evidence="2">Uncharacterized protein</fullName>
    </submittedName>
</protein>
<name>A0A8X7S2C4_BRACI</name>
<dbReference type="Proteomes" id="UP000886595">
    <property type="component" value="Unassembled WGS sequence"/>
</dbReference>
<evidence type="ECO:0000313" key="3">
    <source>
        <dbReference type="Proteomes" id="UP000886595"/>
    </source>
</evidence>
<comment type="caution">
    <text evidence="2">The sequence shown here is derived from an EMBL/GenBank/DDBJ whole genome shotgun (WGS) entry which is preliminary data.</text>
</comment>
<dbReference type="AlphaFoldDB" id="A0A8X7S2C4"/>
<evidence type="ECO:0000256" key="1">
    <source>
        <dbReference type="SAM" id="MobiDB-lite"/>
    </source>
</evidence>
<accession>A0A8X7S2C4</accession>
<keyword evidence="3" id="KW-1185">Reference proteome</keyword>
<dbReference type="OrthoDB" id="10501848at2759"/>
<organism evidence="2 3">
    <name type="scientific">Brassica carinata</name>
    <name type="common">Ethiopian mustard</name>
    <name type="synonym">Abyssinian cabbage</name>
    <dbReference type="NCBI Taxonomy" id="52824"/>
    <lineage>
        <taxon>Eukaryota</taxon>
        <taxon>Viridiplantae</taxon>
        <taxon>Streptophyta</taxon>
        <taxon>Embryophyta</taxon>
        <taxon>Tracheophyta</taxon>
        <taxon>Spermatophyta</taxon>
        <taxon>Magnoliopsida</taxon>
        <taxon>eudicotyledons</taxon>
        <taxon>Gunneridae</taxon>
        <taxon>Pentapetalae</taxon>
        <taxon>rosids</taxon>
        <taxon>malvids</taxon>
        <taxon>Brassicales</taxon>
        <taxon>Brassicaceae</taxon>
        <taxon>Brassiceae</taxon>
        <taxon>Brassica</taxon>
    </lineage>
</organism>
<feature type="compositionally biased region" description="Basic and acidic residues" evidence="1">
    <location>
        <begin position="91"/>
        <end position="101"/>
    </location>
</feature>
<feature type="region of interest" description="Disordered" evidence="1">
    <location>
        <begin position="69"/>
        <end position="119"/>
    </location>
</feature>